<organism evidence="2 3">
    <name type="scientific">Thalassovita mediterranea</name>
    <dbReference type="NCBI Taxonomy" id="340021"/>
    <lineage>
        <taxon>Bacteria</taxon>
        <taxon>Pseudomonadati</taxon>
        <taxon>Pseudomonadota</taxon>
        <taxon>Alphaproteobacteria</taxon>
        <taxon>Rhodobacterales</taxon>
        <taxon>Roseobacteraceae</taxon>
        <taxon>Thalassovita</taxon>
    </lineage>
</organism>
<dbReference type="GO" id="GO:0015288">
    <property type="term" value="F:porin activity"/>
    <property type="evidence" value="ECO:0007669"/>
    <property type="project" value="InterPro"/>
</dbReference>
<dbReference type="AlphaFoldDB" id="A0A0P1GRF8"/>
<dbReference type="EMBL" id="CYSF01000012">
    <property type="protein sequence ID" value="CUH85098.1"/>
    <property type="molecule type" value="Genomic_DNA"/>
</dbReference>
<keyword evidence="3" id="KW-1185">Reference proteome</keyword>
<dbReference type="Proteomes" id="UP000051681">
    <property type="component" value="Unassembled WGS sequence"/>
</dbReference>
<reference evidence="2 3" key="1">
    <citation type="submission" date="2015-09" db="EMBL/GenBank/DDBJ databases">
        <authorList>
            <consortium name="Swine Surveillance"/>
        </authorList>
    </citation>
    <scope>NUCLEOTIDE SEQUENCE [LARGE SCALE GENOMIC DNA]</scope>
    <source>
        <strain evidence="2 3">CECT 8383</strain>
    </source>
</reference>
<dbReference type="SUPFAM" id="SSF56935">
    <property type="entry name" value="Porins"/>
    <property type="match status" value="1"/>
</dbReference>
<feature type="chain" id="PRO_5006063696" description="Porin domain-containing protein" evidence="1">
    <location>
        <begin position="28"/>
        <end position="281"/>
    </location>
</feature>
<proteinExistence type="predicted"/>
<evidence type="ECO:0000313" key="2">
    <source>
        <dbReference type="EMBL" id="CUH85098.1"/>
    </source>
</evidence>
<feature type="signal peptide" evidence="1">
    <location>
        <begin position="1"/>
        <end position="27"/>
    </location>
</feature>
<evidence type="ECO:0000313" key="3">
    <source>
        <dbReference type="Proteomes" id="UP000051681"/>
    </source>
</evidence>
<protein>
    <recommendedName>
        <fullName evidence="4">Porin domain-containing protein</fullName>
    </recommendedName>
</protein>
<evidence type="ECO:0000256" key="1">
    <source>
        <dbReference type="SAM" id="SignalP"/>
    </source>
</evidence>
<dbReference type="STRING" id="340021.TM5383_02325"/>
<gene>
    <name evidence="2" type="ORF">TM5383_02325</name>
</gene>
<sequence>MNQDNMKHLFKTAALLCLMIAPTAGHSIELETLDLTLSTNRINGNSLDDSTVYLDNKQVTVDASGTLVGRLGFELGAGAADPSDSLRGANNVRRLSTALTFDVSDKIEIGAYGDWARFDWLGRYKTNSYGLQARYSDAAWQVSGYLGQSDYDELGVADKADNFGLDAQYGVSDRLMLGAYYDYEKLSLAKLQRYGLNLGWRVSTNGQVPVILRASIGKHQIDSRKSNSFAITLHVPLKGDGRFDRSGFTPHSGFQDGYAITGLHSGPSAPHFCTLYPDRCR</sequence>
<dbReference type="Gene3D" id="2.40.160.10">
    <property type="entry name" value="Porin"/>
    <property type="match status" value="1"/>
</dbReference>
<evidence type="ECO:0008006" key="4">
    <source>
        <dbReference type="Google" id="ProtNLM"/>
    </source>
</evidence>
<dbReference type="GO" id="GO:0016020">
    <property type="term" value="C:membrane"/>
    <property type="evidence" value="ECO:0007669"/>
    <property type="project" value="InterPro"/>
</dbReference>
<name>A0A0P1GRF8_9RHOB</name>
<keyword evidence="1" id="KW-0732">Signal</keyword>
<accession>A0A0P1GRF8</accession>
<dbReference type="InterPro" id="IPR023614">
    <property type="entry name" value="Porin_dom_sf"/>
</dbReference>